<dbReference type="Pfam" id="PF00080">
    <property type="entry name" value="Sod_Cu"/>
    <property type="match status" value="1"/>
</dbReference>
<protein>
    <recommendedName>
        <fullName evidence="4">superoxide dismutase</fullName>
        <ecNumber evidence="4">1.15.1.1</ecNumber>
    </recommendedName>
</protein>
<evidence type="ECO:0000256" key="5">
    <source>
        <dbReference type="ARBA" id="ARBA00022833"/>
    </source>
</evidence>
<evidence type="ECO:0000256" key="7">
    <source>
        <dbReference type="ARBA" id="ARBA00023008"/>
    </source>
</evidence>
<dbReference type="EC" id="1.15.1.1" evidence="4"/>
<dbReference type="PROSITE" id="PS00087">
    <property type="entry name" value="SOD_CU_ZN_1"/>
    <property type="match status" value="1"/>
</dbReference>
<evidence type="ECO:0000313" key="10">
    <source>
        <dbReference type="EMBL" id="KAJ9682537.1"/>
    </source>
</evidence>
<comment type="cofactor">
    <cofactor evidence="1">
        <name>Cu cation</name>
        <dbReference type="ChEBI" id="CHEBI:23378"/>
    </cofactor>
</comment>
<dbReference type="AlphaFoldDB" id="A0AA39DHN6"/>
<comment type="catalytic activity">
    <reaction evidence="8">
        <text>2 superoxide + 2 H(+) = H2O2 + O2</text>
        <dbReference type="Rhea" id="RHEA:20696"/>
        <dbReference type="ChEBI" id="CHEBI:15378"/>
        <dbReference type="ChEBI" id="CHEBI:15379"/>
        <dbReference type="ChEBI" id="CHEBI:16240"/>
        <dbReference type="ChEBI" id="CHEBI:18421"/>
        <dbReference type="EC" id="1.15.1.1"/>
    </reaction>
</comment>
<dbReference type="InterPro" id="IPR018152">
    <property type="entry name" value="SOD_Cu/Zn_BS"/>
</dbReference>
<comment type="caution">
    <text evidence="10">The sequence shown here is derived from an EMBL/GenBank/DDBJ whole genome shotgun (WGS) entry which is preliminary data.</text>
</comment>
<comment type="cofactor">
    <cofactor evidence="2">
        <name>Zn(2+)</name>
        <dbReference type="ChEBI" id="CHEBI:29105"/>
    </cofactor>
</comment>
<dbReference type="InterPro" id="IPR036423">
    <property type="entry name" value="SOD-like_Cu/Zn_dom_sf"/>
</dbReference>
<reference evidence="10 11" key="1">
    <citation type="journal article" date="2023" name="BMC Biotechnol.">
        <title>Vitis rotundifolia cv Carlos genome sequencing.</title>
        <authorList>
            <person name="Huff M."/>
            <person name="Hulse-Kemp A."/>
            <person name="Scheffler B."/>
            <person name="Youngblood R."/>
            <person name="Simpson S."/>
            <person name="Babiker E."/>
            <person name="Staton M."/>
        </authorList>
    </citation>
    <scope>NUCLEOTIDE SEQUENCE [LARGE SCALE GENOMIC DNA]</scope>
    <source>
        <tissue evidence="10">Leaf</tissue>
    </source>
</reference>
<evidence type="ECO:0000259" key="9">
    <source>
        <dbReference type="Pfam" id="PF00080"/>
    </source>
</evidence>
<dbReference type="Gene3D" id="2.60.40.200">
    <property type="entry name" value="Superoxide dismutase, copper/zinc binding domain"/>
    <property type="match status" value="1"/>
</dbReference>
<keyword evidence="5" id="KW-0862">Zinc</keyword>
<evidence type="ECO:0000256" key="4">
    <source>
        <dbReference type="ARBA" id="ARBA00012682"/>
    </source>
</evidence>
<evidence type="ECO:0000256" key="8">
    <source>
        <dbReference type="ARBA" id="ARBA00049204"/>
    </source>
</evidence>
<dbReference type="PANTHER" id="PTHR10003">
    <property type="entry name" value="SUPEROXIDE DISMUTASE CU-ZN -RELATED"/>
    <property type="match status" value="1"/>
</dbReference>
<comment type="similarity">
    <text evidence="3">Belongs to the Cu-Zn superoxide dismutase family.</text>
</comment>
<keyword evidence="6" id="KW-0049">Antioxidant</keyword>
<evidence type="ECO:0000256" key="3">
    <source>
        <dbReference type="ARBA" id="ARBA00010457"/>
    </source>
</evidence>
<organism evidence="10 11">
    <name type="scientific">Vitis rotundifolia</name>
    <name type="common">Muscadine grape</name>
    <dbReference type="NCBI Taxonomy" id="103349"/>
    <lineage>
        <taxon>Eukaryota</taxon>
        <taxon>Viridiplantae</taxon>
        <taxon>Streptophyta</taxon>
        <taxon>Embryophyta</taxon>
        <taxon>Tracheophyta</taxon>
        <taxon>Spermatophyta</taxon>
        <taxon>Magnoliopsida</taxon>
        <taxon>eudicotyledons</taxon>
        <taxon>Gunneridae</taxon>
        <taxon>Pentapetalae</taxon>
        <taxon>rosids</taxon>
        <taxon>Vitales</taxon>
        <taxon>Vitaceae</taxon>
        <taxon>Viteae</taxon>
        <taxon>Vitis</taxon>
    </lineage>
</organism>
<dbReference type="InterPro" id="IPR024134">
    <property type="entry name" value="SOD_Cu/Zn_/chaperone"/>
</dbReference>
<dbReference type="GO" id="GO:0004784">
    <property type="term" value="F:superoxide dismutase activity"/>
    <property type="evidence" value="ECO:0007669"/>
    <property type="project" value="UniProtKB-EC"/>
</dbReference>
<sequence>MVISFLIINKICFTFFSFKNLKTRLHGFHVHALGDTTNRCIKKHGAPKDENCHVGDLQNVIVREDGIYMYFIIPFTGSNSIVGRVVVVHIDPDDLGKGGHELSKGTRNAGGRVAFVNKLKGKNGLRGEENEHERRIAQVWIL</sequence>
<feature type="domain" description="Superoxide dismutase copper/zinc binding" evidence="9">
    <location>
        <begin position="17"/>
        <end position="115"/>
    </location>
</feature>
<proteinExistence type="inferred from homology"/>
<dbReference type="SUPFAM" id="SSF49329">
    <property type="entry name" value="Cu,Zn superoxide dismutase-like"/>
    <property type="match status" value="1"/>
</dbReference>
<keyword evidence="7" id="KW-0186">Copper</keyword>
<dbReference type="InterPro" id="IPR001424">
    <property type="entry name" value="SOD_Cu_Zn_dom"/>
</dbReference>
<dbReference type="EMBL" id="JARBHA010000014">
    <property type="protein sequence ID" value="KAJ9682537.1"/>
    <property type="molecule type" value="Genomic_DNA"/>
</dbReference>
<gene>
    <name evidence="10" type="ORF">PVL29_018455</name>
</gene>
<name>A0AA39DHN6_VITRO</name>
<evidence type="ECO:0000256" key="2">
    <source>
        <dbReference type="ARBA" id="ARBA00001947"/>
    </source>
</evidence>
<dbReference type="Proteomes" id="UP001168098">
    <property type="component" value="Unassembled WGS sequence"/>
</dbReference>
<evidence type="ECO:0000256" key="6">
    <source>
        <dbReference type="ARBA" id="ARBA00022862"/>
    </source>
</evidence>
<keyword evidence="11" id="KW-1185">Reference proteome</keyword>
<dbReference type="GO" id="GO:0005507">
    <property type="term" value="F:copper ion binding"/>
    <property type="evidence" value="ECO:0007669"/>
    <property type="project" value="InterPro"/>
</dbReference>
<evidence type="ECO:0000313" key="11">
    <source>
        <dbReference type="Proteomes" id="UP001168098"/>
    </source>
</evidence>
<evidence type="ECO:0000256" key="1">
    <source>
        <dbReference type="ARBA" id="ARBA00001935"/>
    </source>
</evidence>
<accession>A0AA39DHN6</accession>